<reference evidence="1" key="1">
    <citation type="submission" date="2023-08" db="EMBL/GenBank/DDBJ databases">
        <authorList>
            <person name="Chen Y."/>
            <person name="Shah S."/>
            <person name="Dougan E. K."/>
            <person name="Thang M."/>
            <person name="Chan C."/>
        </authorList>
    </citation>
    <scope>NUCLEOTIDE SEQUENCE</scope>
</reference>
<proteinExistence type="predicted"/>
<dbReference type="PANTHER" id="PTHR14614">
    <property type="entry name" value="HEPATOCELLULAR CARCINOMA-ASSOCIATED ANTIGEN"/>
    <property type="match status" value="1"/>
</dbReference>
<sequence>MLRLRAAQREGLRDGLLYQQLLRQLLEGEGEHQWQAQLQLKRDVLEDELLQVFPPLPSARRCLARAVVQELETLEEVEDDLFKLCTEEASKSTGLGLQGHKIFEIGQGLVVLRVAEQIGGGLETGCVIWTGGCMLLGLCLSGAMDHLLTGHILELGAGCGLLGLSLALQGSQVTLSDAQPQVLDNLMYNVEATKRCKGQDLRVEVAHLDWCEPKDLQVDVLIGSDLAYDAEALPALAALLSRLLRPRGTAWHAILASMQRQESTMEVLKTQLTLHGLRWHTPSLADDAWRLAERWARHGCDAEAGASFVLMVVEA</sequence>
<dbReference type="EMBL" id="CAUJNA010000069">
    <property type="protein sequence ID" value="CAJ1371346.1"/>
    <property type="molecule type" value="Genomic_DNA"/>
</dbReference>
<comment type="caution">
    <text evidence="1">The sequence shown here is derived from an EMBL/GenBank/DDBJ whole genome shotgun (WGS) entry which is preliminary data.</text>
</comment>
<protein>
    <submittedName>
        <fullName evidence="1">Uncharacterized protein</fullName>
    </submittedName>
</protein>
<dbReference type="Gene3D" id="3.40.50.150">
    <property type="entry name" value="Vaccinia Virus protein VP39"/>
    <property type="match status" value="1"/>
</dbReference>
<dbReference type="InterPro" id="IPR029063">
    <property type="entry name" value="SAM-dependent_MTases_sf"/>
</dbReference>
<evidence type="ECO:0000313" key="1">
    <source>
        <dbReference type="EMBL" id="CAJ1371346.1"/>
    </source>
</evidence>
<keyword evidence="2" id="KW-1185">Reference proteome</keyword>
<name>A0AA36HM30_9DINO</name>
<accession>A0AA36HM30</accession>
<organism evidence="1 2">
    <name type="scientific">Effrenium voratum</name>
    <dbReference type="NCBI Taxonomy" id="2562239"/>
    <lineage>
        <taxon>Eukaryota</taxon>
        <taxon>Sar</taxon>
        <taxon>Alveolata</taxon>
        <taxon>Dinophyceae</taxon>
        <taxon>Suessiales</taxon>
        <taxon>Symbiodiniaceae</taxon>
        <taxon>Effrenium</taxon>
    </lineage>
</organism>
<gene>
    <name evidence="1" type="ORF">EVOR1521_LOCUS1664</name>
</gene>
<dbReference type="AlphaFoldDB" id="A0AA36HM30"/>
<dbReference type="Proteomes" id="UP001178507">
    <property type="component" value="Unassembled WGS sequence"/>
</dbReference>
<evidence type="ECO:0000313" key="2">
    <source>
        <dbReference type="Proteomes" id="UP001178507"/>
    </source>
</evidence>
<dbReference type="SUPFAM" id="SSF53335">
    <property type="entry name" value="S-adenosyl-L-methionine-dependent methyltransferases"/>
    <property type="match status" value="1"/>
</dbReference>
<dbReference type="PANTHER" id="PTHR14614:SF130">
    <property type="entry name" value="PROTEIN-LYSINE N-METHYLTRANSFERASE EEF2KMT"/>
    <property type="match status" value="1"/>
</dbReference>
<dbReference type="Pfam" id="PF10294">
    <property type="entry name" value="Methyltransf_16"/>
    <property type="match status" value="1"/>
</dbReference>
<dbReference type="InterPro" id="IPR019410">
    <property type="entry name" value="Methyltransf_16"/>
</dbReference>